<gene>
    <name evidence="4" type="ORF">SEPCBS119000_000386</name>
</gene>
<reference evidence="4 5" key="1">
    <citation type="submission" date="2024-01" db="EMBL/GenBank/DDBJ databases">
        <authorList>
            <person name="Allen C."/>
            <person name="Tagirdzhanova G."/>
        </authorList>
    </citation>
    <scope>NUCLEOTIDE SEQUENCE [LARGE SCALE GENOMIC DNA]</scope>
    <source>
        <strain evidence="4 5">CBS 119000</strain>
    </source>
</reference>
<evidence type="ECO:0000313" key="4">
    <source>
        <dbReference type="EMBL" id="CAK7263220.1"/>
    </source>
</evidence>
<feature type="transmembrane region" description="Helical" evidence="3">
    <location>
        <begin position="52"/>
        <end position="72"/>
    </location>
</feature>
<dbReference type="Gene3D" id="3.20.20.140">
    <property type="entry name" value="Metal-dependent hydrolases"/>
    <property type="match status" value="1"/>
</dbReference>
<evidence type="ECO:0000313" key="5">
    <source>
        <dbReference type="Proteomes" id="UP001642502"/>
    </source>
</evidence>
<name>A0ABP0D4U5_9PEZI</name>
<dbReference type="SUPFAM" id="SSF51556">
    <property type="entry name" value="Metallo-dependent hydrolases"/>
    <property type="match status" value="1"/>
</dbReference>
<evidence type="ECO:0000256" key="1">
    <source>
        <dbReference type="ARBA" id="ARBA00022997"/>
    </source>
</evidence>
<dbReference type="PROSITE" id="PS51365">
    <property type="entry name" value="RENAL_DIPEPTIDASE_2"/>
    <property type="match status" value="1"/>
</dbReference>
<dbReference type="PANTHER" id="PTHR10443:SF12">
    <property type="entry name" value="DIPEPTIDASE"/>
    <property type="match status" value="1"/>
</dbReference>
<proteinExistence type="inferred from homology"/>
<evidence type="ECO:0000256" key="2">
    <source>
        <dbReference type="RuleBase" id="RU341113"/>
    </source>
</evidence>
<dbReference type="Proteomes" id="UP001642502">
    <property type="component" value="Unassembled WGS sequence"/>
</dbReference>
<protein>
    <recommendedName>
        <fullName evidence="2">Dipeptidase</fullName>
        <ecNumber evidence="2">3.4.13.19</ecNumber>
    </recommendedName>
</protein>
<keyword evidence="2" id="KW-0479">Metal-binding</keyword>
<evidence type="ECO:0000256" key="3">
    <source>
        <dbReference type="SAM" id="Phobius"/>
    </source>
</evidence>
<keyword evidence="1 2" id="KW-0224">Dipeptidase</keyword>
<comment type="cofactor">
    <cofactor evidence="2">
        <name>Zn(2+)</name>
        <dbReference type="ChEBI" id="CHEBI:29105"/>
    </cofactor>
</comment>
<keyword evidence="3" id="KW-0472">Membrane</keyword>
<keyword evidence="3" id="KW-1133">Transmembrane helix</keyword>
<keyword evidence="2" id="KW-0378">Hydrolase</keyword>
<dbReference type="CDD" id="cd01301">
    <property type="entry name" value="rDP_like"/>
    <property type="match status" value="1"/>
</dbReference>
<dbReference type="Pfam" id="PF01244">
    <property type="entry name" value="Peptidase_M19"/>
    <property type="match status" value="1"/>
</dbReference>
<keyword evidence="2" id="KW-0645">Protease</keyword>
<dbReference type="InterPro" id="IPR008257">
    <property type="entry name" value="Pept_M19"/>
</dbReference>
<sequence length="488" mass="52604">MAFHSDDKKGYLLPAHAGAGDGDVSTGSGQTAKANRLTLLQRLQQSHSPSAIALRVVVLVALTMLLGAHMLAGRLHSHGSCHHHHQGAADLTIEERVARILADTPLIDGHNDFPILIRALYNNHINTKKFRDGFERDGLPMHVDLPRLRAGKNGGAFWSVFTPCPENGTDLSDGNYVASVRDTLLQIDLVARLKTAYPDVFSPNVDSATALAAFERGQLISPLGIEGLHQIGNSVSNLRLYHALGVRYATLTHNCPNIYADAALWEGPFRKAPKYWDGLSPLGRKAVHEMNRIGLIVDLSHTSVDTMEDVLGGRPDSSANWTGSLAPVIFSHSSAYSVCPHPRNVPDHVLQLVKERGGLVMVNFSPDFVSCHWTGSPEEANGVPTYFPGNATLEHVATHVLHIGRLIGFDHVGFGSDFDGISSTPRGLDDVAAYPALVGELLRRGVTDEEAAKVVGGNVLRVWRDVDAVAAELQAAGTAPLEDDPARL</sequence>
<comment type="caution">
    <text evidence="4">The sequence shown here is derived from an EMBL/GenBank/DDBJ whole genome shotgun (WGS) entry which is preliminary data.</text>
</comment>
<organism evidence="4 5">
    <name type="scientific">Sporothrix epigloea</name>
    <dbReference type="NCBI Taxonomy" id="1892477"/>
    <lineage>
        <taxon>Eukaryota</taxon>
        <taxon>Fungi</taxon>
        <taxon>Dikarya</taxon>
        <taxon>Ascomycota</taxon>
        <taxon>Pezizomycotina</taxon>
        <taxon>Sordariomycetes</taxon>
        <taxon>Sordariomycetidae</taxon>
        <taxon>Ophiostomatales</taxon>
        <taxon>Ophiostomataceae</taxon>
        <taxon>Sporothrix</taxon>
    </lineage>
</organism>
<dbReference type="EMBL" id="CAWUON010000002">
    <property type="protein sequence ID" value="CAK7263220.1"/>
    <property type="molecule type" value="Genomic_DNA"/>
</dbReference>
<keyword evidence="3" id="KW-0812">Transmembrane</keyword>
<keyword evidence="5" id="KW-1185">Reference proteome</keyword>
<keyword evidence="2" id="KW-0482">Metalloprotease</keyword>
<dbReference type="InterPro" id="IPR032466">
    <property type="entry name" value="Metal_Hydrolase"/>
</dbReference>
<dbReference type="PANTHER" id="PTHR10443">
    <property type="entry name" value="MICROSOMAL DIPEPTIDASE"/>
    <property type="match status" value="1"/>
</dbReference>
<comment type="similarity">
    <text evidence="2">Belongs to the metallo-dependent hydrolases superfamily. Peptidase M19 family.</text>
</comment>
<comment type="catalytic activity">
    <reaction evidence="2">
        <text>an L-aminoacyl-L-amino acid + H2O = 2 an L-alpha-amino acid</text>
        <dbReference type="Rhea" id="RHEA:48940"/>
        <dbReference type="ChEBI" id="CHEBI:15377"/>
        <dbReference type="ChEBI" id="CHEBI:59869"/>
        <dbReference type="ChEBI" id="CHEBI:77460"/>
        <dbReference type="EC" id="3.4.13.19"/>
    </reaction>
</comment>
<keyword evidence="2" id="KW-0862">Zinc</keyword>
<accession>A0ABP0D4U5</accession>
<dbReference type="EC" id="3.4.13.19" evidence="2"/>